<dbReference type="InterPro" id="IPR044792">
    <property type="entry name" value="TAR1"/>
</dbReference>
<protein>
    <submittedName>
        <fullName evidence="2">Protein TAR1-like</fullName>
    </submittedName>
</protein>
<reference evidence="2 3" key="1">
    <citation type="submission" date="2019-08" db="EMBL/GenBank/DDBJ databases">
        <title>Draft genome sequences of two oriental melons (Cucumis melo L. var makuwa).</title>
        <authorList>
            <person name="Kwon S.-Y."/>
        </authorList>
    </citation>
    <scope>NUCLEOTIDE SEQUENCE [LARGE SCALE GENOMIC DNA]</scope>
    <source>
        <strain evidence="3">cv. Chang Bougi</strain>
        <tissue evidence="2">Leaf</tissue>
    </source>
</reference>
<accession>A0A5D3BVR5</accession>
<comment type="caution">
    <text evidence="2">The sequence shown here is derived from an EMBL/GenBank/DDBJ whole genome shotgun (WGS) entry which is preliminary data.</text>
</comment>
<dbReference type="PANTHER" id="PTHR47188:SF1">
    <property type="entry name" value="PROTEIN TAR1"/>
    <property type="match status" value="1"/>
</dbReference>
<dbReference type="PANTHER" id="PTHR47188">
    <property type="entry name" value="PROTEIN TAR1"/>
    <property type="match status" value="1"/>
</dbReference>
<dbReference type="Proteomes" id="UP000321947">
    <property type="component" value="Unassembled WGS sequence"/>
</dbReference>
<sequence>MFKTKNGVVELGFVKVSSGFARSGIVHHLSGLDRHAHTRTLLRRSRSTSWSVFQDESKGEPIGRCQERADDKARQKARAASHDRDDEGSSAMGLSPSLAPPSRGLMPGPPLRTLVHTTIRTSTTPDSQARLFPVRSPLLGESFVVLLRGGVRRVVKESVKSTSRSRRVTERCVTPRKTCPRPEGSGRNLRSKTRWLAGSYNSHQVSHFTTFFIDVRAEISVAESRC</sequence>
<name>A0A5D3BVR5_CUCMM</name>
<dbReference type="GO" id="GO:0043457">
    <property type="term" value="P:regulation of cellular respiration"/>
    <property type="evidence" value="ECO:0007669"/>
    <property type="project" value="InterPro"/>
</dbReference>
<feature type="compositionally biased region" description="Basic and acidic residues" evidence="1">
    <location>
        <begin position="55"/>
        <end position="87"/>
    </location>
</feature>
<proteinExistence type="predicted"/>
<dbReference type="EMBL" id="SSTD01015294">
    <property type="protein sequence ID" value="TYK03165.1"/>
    <property type="molecule type" value="Genomic_DNA"/>
</dbReference>
<feature type="region of interest" description="Disordered" evidence="1">
    <location>
        <begin position="50"/>
        <end position="110"/>
    </location>
</feature>
<dbReference type="AlphaFoldDB" id="A0A5D3BVR5"/>
<evidence type="ECO:0000313" key="2">
    <source>
        <dbReference type="EMBL" id="TYK03165.1"/>
    </source>
</evidence>
<evidence type="ECO:0000313" key="3">
    <source>
        <dbReference type="Proteomes" id="UP000321947"/>
    </source>
</evidence>
<organism evidence="2 3">
    <name type="scientific">Cucumis melo var. makuwa</name>
    <name type="common">Oriental melon</name>
    <dbReference type="NCBI Taxonomy" id="1194695"/>
    <lineage>
        <taxon>Eukaryota</taxon>
        <taxon>Viridiplantae</taxon>
        <taxon>Streptophyta</taxon>
        <taxon>Embryophyta</taxon>
        <taxon>Tracheophyta</taxon>
        <taxon>Spermatophyta</taxon>
        <taxon>Magnoliopsida</taxon>
        <taxon>eudicotyledons</taxon>
        <taxon>Gunneridae</taxon>
        <taxon>Pentapetalae</taxon>
        <taxon>rosids</taxon>
        <taxon>fabids</taxon>
        <taxon>Cucurbitales</taxon>
        <taxon>Cucurbitaceae</taxon>
        <taxon>Benincaseae</taxon>
        <taxon>Cucumis</taxon>
    </lineage>
</organism>
<gene>
    <name evidence="2" type="ORF">E5676_scaffold11G00470</name>
</gene>
<evidence type="ECO:0000256" key="1">
    <source>
        <dbReference type="SAM" id="MobiDB-lite"/>
    </source>
</evidence>